<keyword evidence="3" id="KW-0175">Coiled coil</keyword>
<dbReference type="Pfam" id="PF00956">
    <property type="entry name" value="NAP"/>
    <property type="match status" value="1"/>
</dbReference>
<organism evidence="5 6">
    <name type="scientific">Anguilla anguilla</name>
    <name type="common">European freshwater eel</name>
    <name type="synonym">Muraena anguilla</name>
    <dbReference type="NCBI Taxonomy" id="7936"/>
    <lineage>
        <taxon>Eukaryota</taxon>
        <taxon>Metazoa</taxon>
        <taxon>Chordata</taxon>
        <taxon>Craniata</taxon>
        <taxon>Vertebrata</taxon>
        <taxon>Euteleostomi</taxon>
        <taxon>Actinopterygii</taxon>
        <taxon>Neopterygii</taxon>
        <taxon>Teleostei</taxon>
        <taxon>Anguilliformes</taxon>
        <taxon>Anguillidae</taxon>
        <taxon>Anguilla</taxon>
    </lineage>
</organism>
<comment type="similarity">
    <text evidence="1 2">Belongs to the nucleosome assembly protein (NAP) family.</text>
</comment>
<feature type="compositionally biased region" description="Low complexity" evidence="4">
    <location>
        <begin position="92"/>
        <end position="110"/>
    </location>
</feature>
<gene>
    <name evidence="5" type="ORF">ANANG_G00217530</name>
</gene>
<dbReference type="PANTHER" id="PTHR11875">
    <property type="entry name" value="TESTIS-SPECIFIC Y-ENCODED PROTEIN"/>
    <property type="match status" value="1"/>
</dbReference>
<name>A0A9D3LX81_ANGAN</name>
<evidence type="ECO:0000256" key="2">
    <source>
        <dbReference type="RuleBase" id="RU003876"/>
    </source>
</evidence>
<sequence>MSELSDSTQQSVAGKRSASPDPGRASPPSKAARAAGGSGALVPGCHDVKNSDTAGRTETKESGKSPTHGENGSAPITTRNTTALPESGDAYPSTSSSSGVGPCTSSSSSGDAHPQTLSEAGNGSAGVRAPCHSPPPEQSDWAAIAAAEALASLTRSSSFPSEEEAEDAECAIVSVKMAAETRQSVASLAQVQVRLEALERKSARLHQRLELKLSQQRRPHLEQRSAIIRTIPGFWVTALLNHPLLSAHIDESDEEALSSMSHLEVESLKNTRMGYRISFHFNCNSYFQNTTIFKEFHLGLGGSMASFSSPILWHRGQDLTSQGASGKESGSFFCWFSDHSEPGHDQIAQILKEDLYRNPLRYYLTPLWEPRENGSGHRGMDHSSGNECVVISDSEEDEDEGGARRDEEEDADTGSGDSEDGEQHDDDSSDREEEEEDEEEELDVEELDEEQESSSPEVKGQEEEEEEEGGAGVEPGTEHLNMLMRIANKPF</sequence>
<feature type="region of interest" description="Disordered" evidence="4">
    <location>
        <begin position="393"/>
        <end position="491"/>
    </location>
</feature>
<reference evidence="5" key="1">
    <citation type="submission" date="2021-01" db="EMBL/GenBank/DDBJ databases">
        <title>A chromosome-scale assembly of European eel, Anguilla anguilla.</title>
        <authorList>
            <person name="Henkel C."/>
            <person name="Jong-Raadsen S.A."/>
            <person name="Dufour S."/>
            <person name="Weltzien F.-A."/>
            <person name="Palstra A.P."/>
            <person name="Pelster B."/>
            <person name="Spaink H.P."/>
            <person name="Van Den Thillart G.E."/>
            <person name="Jansen H."/>
            <person name="Zahm M."/>
            <person name="Klopp C."/>
            <person name="Cedric C."/>
            <person name="Louis A."/>
            <person name="Berthelot C."/>
            <person name="Parey E."/>
            <person name="Roest Crollius H."/>
            <person name="Montfort J."/>
            <person name="Robinson-Rechavi M."/>
            <person name="Bucao C."/>
            <person name="Bouchez O."/>
            <person name="Gislard M."/>
            <person name="Lluch J."/>
            <person name="Milhes M."/>
            <person name="Lampietro C."/>
            <person name="Lopez Roques C."/>
            <person name="Donnadieu C."/>
            <person name="Braasch I."/>
            <person name="Desvignes T."/>
            <person name="Postlethwait J."/>
            <person name="Bobe J."/>
            <person name="Guiguen Y."/>
            <person name="Dirks R."/>
        </authorList>
    </citation>
    <scope>NUCLEOTIDE SEQUENCE</scope>
    <source>
        <strain evidence="5">Tag_6206</strain>
        <tissue evidence="5">Liver</tissue>
    </source>
</reference>
<dbReference type="Proteomes" id="UP001044222">
    <property type="component" value="Chromosome 12"/>
</dbReference>
<evidence type="ECO:0008006" key="7">
    <source>
        <dbReference type="Google" id="ProtNLM"/>
    </source>
</evidence>
<feature type="compositionally biased region" description="Polar residues" evidence="4">
    <location>
        <begin position="1"/>
        <end position="12"/>
    </location>
</feature>
<feature type="compositionally biased region" description="Acidic residues" evidence="4">
    <location>
        <begin position="407"/>
        <end position="452"/>
    </location>
</feature>
<dbReference type="Gene3D" id="1.20.5.1500">
    <property type="match status" value="1"/>
</dbReference>
<dbReference type="EMBL" id="JAFIRN010000012">
    <property type="protein sequence ID" value="KAG5837862.1"/>
    <property type="molecule type" value="Genomic_DNA"/>
</dbReference>
<evidence type="ECO:0000256" key="1">
    <source>
        <dbReference type="ARBA" id="ARBA00009947"/>
    </source>
</evidence>
<feature type="coiled-coil region" evidence="3">
    <location>
        <begin position="188"/>
        <end position="215"/>
    </location>
</feature>
<protein>
    <recommendedName>
        <fullName evidence="7">Testis specific protein Y-linked</fullName>
    </recommendedName>
</protein>
<dbReference type="InterPro" id="IPR002164">
    <property type="entry name" value="NAP_family"/>
</dbReference>
<proteinExistence type="inferred from homology"/>
<dbReference type="Gene3D" id="3.30.1120.90">
    <property type="entry name" value="Nucleosome assembly protein"/>
    <property type="match status" value="1"/>
</dbReference>
<keyword evidence="6" id="KW-1185">Reference proteome</keyword>
<evidence type="ECO:0000256" key="4">
    <source>
        <dbReference type="SAM" id="MobiDB-lite"/>
    </source>
</evidence>
<comment type="caution">
    <text evidence="5">The sequence shown here is derived from an EMBL/GenBank/DDBJ whole genome shotgun (WGS) entry which is preliminary data.</text>
</comment>
<dbReference type="SUPFAM" id="SSF143113">
    <property type="entry name" value="NAP-like"/>
    <property type="match status" value="1"/>
</dbReference>
<feature type="compositionally biased region" description="Basic and acidic residues" evidence="4">
    <location>
        <begin position="46"/>
        <end position="63"/>
    </location>
</feature>
<dbReference type="GO" id="GO:0006334">
    <property type="term" value="P:nucleosome assembly"/>
    <property type="evidence" value="ECO:0007669"/>
    <property type="project" value="InterPro"/>
</dbReference>
<evidence type="ECO:0000313" key="6">
    <source>
        <dbReference type="Proteomes" id="UP001044222"/>
    </source>
</evidence>
<feature type="region of interest" description="Disordered" evidence="4">
    <location>
        <begin position="1"/>
        <end position="138"/>
    </location>
</feature>
<accession>A0A9D3LX81</accession>
<dbReference type="InterPro" id="IPR037231">
    <property type="entry name" value="NAP-like_sf"/>
</dbReference>
<feature type="compositionally biased region" description="Polar residues" evidence="4">
    <location>
        <begin position="64"/>
        <end position="84"/>
    </location>
</feature>
<evidence type="ECO:0000313" key="5">
    <source>
        <dbReference type="EMBL" id="KAG5837862.1"/>
    </source>
</evidence>
<dbReference type="AlphaFoldDB" id="A0A9D3LX81"/>
<feature type="compositionally biased region" description="Low complexity" evidence="4">
    <location>
        <begin position="22"/>
        <end position="35"/>
    </location>
</feature>
<evidence type="ECO:0000256" key="3">
    <source>
        <dbReference type="SAM" id="Coils"/>
    </source>
</evidence>
<dbReference type="GO" id="GO:0005634">
    <property type="term" value="C:nucleus"/>
    <property type="evidence" value="ECO:0007669"/>
    <property type="project" value="InterPro"/>
</dbReference>